<keyword evidence="1" id="KW-0732">Signal</keyword>
<evidence type="ECO:0000313" key="3">
    <source>
        <dbReference type="Proteomes" id="UP000078543"/>
    </source>
</evidence>
<dbReference type="STRING" id="1437059.A6A05_07915"/>
<feature type="signal peptide" evidence="1">
    <location>
        <begin position="1"/>
        <end position="19"/>
    </location>
</feature>
<proteinExistence type="predicted"/>
<accession>A0A178MXR2</accession>
<comment type="caution">
    <text evidence="2">The sequence shown here is derived from an EMBL/GenBank/DDBJ whole genome shotgun (WGS) entry which is preliminary data.</text>
</comment>
<evidence type="ECO:0000256" key="1">
    <source>
        <dbReference type="SAM" id="SignalP"/>
    </source>
</evidence>
<protein>
    <submittedName>
        <fullName evidence="2">Uncharacterized protein</fullName>
    </submittedName>
</protein>
<dbReference type="OrthoDB" id="6116092at2"/>
<keyword evidence="3" id="KW-1185">Reference proteome</keyword>
<evidence type="ECO:0000313" key="2">
    <source>
        <dbReference type="EMBL" id="OAN56887.1"/>
    </source>
</evidence>
<dbReference type="EMBL" id="LWQU01000085">
    <property type="protein sequence ID" value="OAN56887.1"/>
    <property type="molecule type" value="Genomic_DNA"/>
</dbReference>
<dbReference type="AlphaFoldDB" id="A0A178MXR2"/>
<feature type="chain" id="PRO_5008092344" evidence="1">
    <location>
        <begin position="20"/>
        <end position="192"/>
    </location>
</feature>
<gene>
    <name evidence="2" type="ORF">A6A05_07915</name>
</gene>
<organism evidence="2 3">
    <name type="scientific">Magnetospirillum moscoviense</name>
    <dbReference type="NCBI Taxonomy" id="1437059"/>
    <lineage>
        <taxon>Bacteria</taxon>
        <taxon>Pseudomonadati</taxon>
        <taxon>Pseudomonadota</taxon>
        <taxon>Alphaproteobacteria</taxon>
        <taxon>Rhodospirillales</taxon>
        <taxon>Rhodospirillaceae</taxon>
        <taxon>Magnetospirillum</taxon>
    </lineage>
</organism>
<dbReference type="Proteomes" id="UP000078543">
    <property type="component" value="Unassembled WGS sequence"/>
</dbReference>
<reference evidence="2 3" key="1">
    <citation type="submission" date="2016-04" db="EMBL/GenBank/DDBJ databases">
        <title>Draft genome sequence of freshwater magnetotactic bacteria Magnetospirillum marisnigri SP-1 and Magnetospirillum moscoviense BB-1.</title>
        <authorList>
            <person name="Koziaeva V."/>
            <person name="Dziuba M.V."/>
            <person name="Ivanov T.M."/>
            <person name="Kuznetsov B."/>
            <person name="Grouzdev D.S."/>
        </authorList>
    </citation>
    <scope>NUCLEOTIDE SEQUENCE [LARGE SCALE GENOMIC DNA]</scope>
    <source>
        <strain evidence="2 3">BB-1</strain>
    </source>
</reference>
<sequence length="192" mass="21205">MRFALAALIVAGLATPALAQQYPPPGERLVMNPPAGWAAVPVQKGEKMSITRLFPPGEDDKNWNELITVQVYTAHDQSPRTFIDSVIQYSRDNCEAAGASAVTEVPTNGYPMAVVSVTCTKGRKSGMGGFVLVQAIRGREALYVVQRQWRGLPFAKDQTPPFPDGLLRRWSEFSHQVSLCDTRDNRYPCPKQ</sequence>
<dbReference type="RefSeq" id="WP_068497757.1">
    <property type="nucleotide sequence ID" value="NZ_LWQU01000085.1"/>
</dbReference>
<name>A0A178MXR2_9PROT</name>